<name>A0AAW0EX60_9TRYP</name>
<feature type="compositionally biased region" description="Low complexity" evidence="1">
    <location>
        <begin position="1153"/>
        <end position="1167"/>
    </location>
</feature>
<comment type="caution">
    <text evidence="2">The sequence shown here is derived from an EMBL/GenBank/DDBJ whole genome shotgun (WGS) entry which is preliminary data.</text>
</comment>
<organism evidence="2 3">
    <name type="scientific">Novymonas esmeraldas</name>
    <dbReference type="NCBI Taxonomy" id="1808958"/>
    <lineage>
        <taxon>Eukaryota</taxon>
        <taxon>Discoba</taxon>
        <taxon>Euglenozoa</taxon>
        <taxon>Kinetoplastea</taxon>
        <taxon>Metakinetoplastina</taxon>
        <taxon>Trypanosomatida</taxon>
        <taxon>Trypanosomatidae</taxon>
        <taxon>Novymonas</taxon>
    </lineage>
</organism>
<feature type="compositionally biased region" description="Low complexity" evidence="1">
    <location>
        <begin position="429"/>
        <end position="444"/>
    </location>
</feature>
<dbReference type="EMBL" id="JAECZO010000102">
    <property type="protein sequence ID" value="KAK7197343.1"/>
    <property type="molecule type" value="Genomic_DNA"/>
</dbReference>
<feature type="region of interest" description="Disordered" evidence="1">
    <location>
        <begin position="818"/>
        <end position="890"/>
    </location>
</feature>
<feature type="compositionally biased region" description="Low complexity" evidence="1">
    <location>
        <begin position="208"/>
        <end position="252"/>
    </location>
</feature>
<feature type="region of interest" description="Disordered" evidence="1">
    <location>
        <begin position="985"/>
        <end position="1014"/>
    </location>
</feature>
<feature type="compositionally biased region" description="Low complexity" evidence="1">
    <location>
        <begin position="1065"/>
        <end position="1084"/>
    </location>
</feature>
<feature type="compositionally biased region" description="Polar residues" evidence="1">
    <location>
        <begin position="1121"/>
        <end position="1133"/>
    </location>
</feature>
<feature type="compositionally biased region" description="Basic and acidic residues" evidence="1">
    <location>
        <begin position="1174"/>
        <end position="1184"/>
    </location>
</feature>
<feature type="compositionally biased region" description="Pro residues" evidence="1">
    <location>
        <begin position="253"/>
        <end position="265"/>
    </location>
</feature>
<feature type="compositionally biased region" description="Polar residues" evidence="1">
    <location>
        <begin position="547"/>
        <end position="569"/>
    </location>
</feature>
<feature type="compositionally biased region" description="Basic and acidic residues" evidence="1">
    <location>
        <begin position="1134"/>
        <end position="1152"/>
    </location>
</feature>
<feature type="compositionally biased region" description="Low complexity" evidence="1">
    <location>
        <begin position="648"/>
        <end position="674"/>
    </location>
</feature>
<feature type="region of interest" description="Disordered" evidence="1">
    <location>
        <begin position="1053"/>
        <end position="1184"/>
    </location>
</feature>
<feature type="compositionally biased region" description="Acidic residues" evidence="1">
    <location>
        <begin position="634"/>
        <end position="647"/>
    </location>
</feature>
<feature type="region of interest" description="Disordered" evidence="1">
    <location>
        <begin position="208"/>
        <end position="308"/>
    </location>
</feature>
<feature type="compositionally biased region" description="Basic and acidic residues" evidence="1">
    <location>
        <begin position="162"/>
        <end position="171"/>
    </location>
</feature>
<feature type="region of interest" description="Disordered" evidence="1">
    <location>
        <begin position="1"/>
        <end position="83"/>
    </location>
</feature>
<feature type="compositionally biased region" description="Low complexity" evidence="1">
    <location>
        <begin position="1097"/>
        <end position="1119"/>
    </location>
</feature>
<feature type="region of interest" description="Disordered" evidence="1">
    <location>
        <begin position="1215"/>
        <end position="1248"/>
    </location>
</feature>
<accession>A0AAW0EX60</accession>
<feature type="region of interest" description="Disordered" evidence="1">
    <location>
        <begin position="397"/>
        <end position="457"/>
    </location>
</feature>
<feature type="compositionally biased region" description="Polar residues" evidence="1">
    <location>
        <begin position="42"/>
        <end position="55"/>
    </location>
</feature>
<feature type="region of interest" description="Disordered" evidence="1">
    <location>
        <begin position="329"/>
        <end position="360"/>
    </location>
</feature>
<evidence type="ECO:0000313" key="2">
    <source>
        <dbReference type="EMBL" id="KAK7197343.1"/>
    </source>
</evidence>
<sequence length="1299" mass="135668">MRRWPLQSVQDGSAAGSDSDGSDVPVEVFYDHDCGLPPHQPASGTGTDAPDTSTRGADAHERQQHPARGTTPPPSSLDDTLKGSSDGLAVSTFASTAAAAAASASSVVVDPAVATMDHAVRVPSALRGAARRTMFDVLINVAARQRRHNAVQQEVTDTTAATEERQSHRGDTLCAPGTAPAAAAPPPSARELTFNALFPHAAAAAAALERQRRAAPPTTAATPLEATATADVSGSGSVGETTSGGPPVASTSAPPPSPSPPPPPAKPDRRLRQLLPAHLRGDPPVLQAPDDGDTHHQRRSRASEAERLLSHTRTAVAVARAASVVSSISSVSDDNHHGAAPASQQRRPAPQRVEQSSDALSSFMDGDAAAHARGGTFGPTGGRVVRLEDVLLGAATTAAPRPAAPPSSAAAAVPRCSDGYRRRKRGRHTTTSDATTTDTSTSDGGSSGTRDEDDHDSRAGVVDLCRDLDEAVPPWVRQHDAARERQALLQRRQRQTEWHATTWMSPVIAKVQTSTMDRAAAAVMNRAAVQSAASVQDLVGKPHEFHPSSTAPRRQSTATSRTTNATVSSALAGPRAAPRPLLAVWKAEKQLARLRATNATAVAVVGHLWQRFQDWRPRGLRLLDQLRCGRLGAEEEEEEVEDTDEDSAAPSSAERAPRRGASSSSSDSSTGGTPHTPAVERRTRTPASARPARCGATAGDGVEVQVKVLYMESAFSLVAVHGELTWASAAACLRLGLTCPFRSTDASSSVEAAPRRWTVLLPEPALAHVPVVPQEHVYLAPPYTVVAEAAVVLASYTFTTDALVREQARAVAEEAATEAERQLRRPACRRRGAEGSGSRGAWRDALPDPYAHVGGRDRSTTPPRAAAAARRGGGSPVGASPGPHPPVTHASAVASAGRLSGVARDVLGATDVRQDPLHASTSASPSHVRASVTSVAGDIFYDPLAMPALPTAWHAEVSAAAVVVLTGASDEAVGPRQWCAATPTPTAADGAVQGRHPRSSPALPLPPPMDAPAHSRDALVDVAGVAFPAGPAAEWDVPVEVLLTLRGDVDTLNARKRRRPEKRGSSGYSNSNSNRNNSSRSSSSRGGGEDGGDAVTSRHASSQRRLSSSSVSPPTLHSHAVSATDSESLTSLSEPEHDAPHDSRVGGRRSGDVRGAPPLARRTTAAAHRPRTAAHGDRECERDRLRRERHERWMREVWGHDRGRVTRAAAVVLPGTTAAPPTPSPAPAGGASTPSLGVDETHPTARDVPVTPASIHRAIEATAAHLSTSPPTRHANEDAEVSVATSVFALEDVFLSDTD</sequence>
<reference evidence="2 3" key="1">
    <citation type="journal article" date="2021" name="MBio">
        <title>A New Model Trypanosomatid, Novymonas esmeraldas: Genomic Perception of Its 'Candidatus Pandoraea novymonadis' Endosymbiont.</title>
        <authorList>
            <person name="Zakharova A."/>
            <person name="Saura A."/>
            <person name="Butenko A."/>
            <person name="Podesvova L."/>
            <person name="Warmusova S."/>
            <person name="Kostygov A.Y."/>
            <person name="Nenarokova A."/>
            <person name="Lukes J."/>
            <person name="Opperdoes F.R."/>
            <person name="Yurchenko V."/>
        </authorList>
    </citation>
    <scope>NUCLEOTIDE SEQUENCE [LARGE SCALE GENOMIC DNA]</scope>
    <source>
        <strain evidence="2 3">E262AT.01</strain>
    </source>
</reference>
<gene>
    <name evidence="2" type="ORF">NESM_000681600</name>
</gene>
<feature type="region of interest" description="Disordered" evidence="1">
    <location>
        <begin position="633"/>
        <end position="695"/>
    </location>
</feature>
<evidence type="ECO:0000313" key="3">
    <source>
        <dbReference type="Proteomes" id="UP001430356"/>
    </source>
</evidence>
<feature type="compositionally biased region" description="Polar residues" evidence="1">
    <location>
        <begin position="150"/>
        <end position="161"/>
    </location>
</feature>
<evidence type="ECO:0000256" key="1">
    <source>
        <dbReference type="SAM" id="MobiDB-lite"/>
    </source>
</evidence>
<feature type="compositionally biased region" description="Low complexity" evidence="1">
    <location>
        <begin position="397"/>
        <end position="415"/>
    </location>
</feature>
<proteinExistence type="predicted"/>
<dbReference type="Proteomes" id="UP001430356">
    <property type="component" value="Unassembled WGS sequence"/>
</dbReference>
<feature type="region of interest" description="Disordered" evidence="1">
    <location>
        <begin position="150"/>
        <end position="187"/>
    </location>
</feature>
<feature type="compositionally biased region" description="Low complexity" evidence="1">
    <location>
        <begin position="11"/>
        <end position="23"/>
    </location>
</feature>
<feature type="region of interest" description="Disordered" evidence="1">
    <location>
        <begin position="541"/>
        <end position="573"/>
    </location>
</feature>
<keyword evidence="3" id="KW-1185">Reference proteome</keyword>
<feature type="compositionally biased region" description="Low complexity" evidence="1">
    <location>
        <begin position="1227"/>
        <end position="1237"/>
    </location>
</feature>
<protein>
    <submittedName>
        <fullName evidence="2">Uncharacterized protein</fullName>
    </submittedName>
</protein>
<feature type="compositionally biased region" description="Low complexity" evidence="1">
    <location>
        <begin position="339"/>
        <end position="352"/>
    </location>
</feature>